<evidence type="ECO:0000256" key="1">
    <source>
        <dbReference type="SAM" id="Phobius"/>
    </source>
</evidence>
<keyword evidence="3" id="KW-1185">Reference proteome</keyword>
<name>E6K465_9BACT</name>
<keyword evidence="1" id="KW-1133">Transmembrane helix</keyword>
<feature type="transmembrane region" description="Helical" evidence="1">
    <location>
        <begin position="202"/>
        <end position="221"/>
    </location>
</feature>
<gene>
    <name evidence="2" type="ORF">HMPREF6485_0388</name>
</gene>
<feature type="transmembrane region" description="Helical" evidence="1">
    <location>
        <begin position="63"/>
        <end position="80"/>
    </location>
</feature>
<keyword evidence="1" id="KW-0812">Transmembrane</keyword>
<organism evidence="2 3">
    <name type="scientific">Segatella buccae ATCC 33574</name>
    <dbReference type="NCBI Taxonomy" id="873513"/>
    <lineage>
        <taxon>Bacteria</taxon>
        <taxon>Pseudomonadati</taxon>
        <taxon>Bacteroidota</taxon>
        <taxon>Bacteroidia</taxon>
        <taxon>Bacteroidales</taxon>
        <taxon>Prevotellaceae</taxon>
        <taxon>Segatella</taxon>
    </lineage>
</organism>
<protein>
    <submittedName>
        <fullName evidence="2">Uncharacterized protein</fullName>
    </submittedName>
</protein>
<proteinExistence type="predicted"/>
<dbReference type="Proteomes" id="UP000003112">
    <property type="component" value="Unassembled WGS sequence"/>
</dbReference>
<feature type="transmembrane region" description="Helical" evidence="1">
    <location>
        <begin position="134"/>
        <end position="153"/>
    </location>
</feature>
<evidence type="ECO:0000313" key="3">
    <source>
        <dbReference type="Proteomes" id="UP000003112"/>
    </source>
</evidence>
<sequence>MLNKMISLKKNLLFLSLLQDKVLFTIISLLTFLGIGLCVGQAIRYSQHGGQWWFETITSNTQLFLVFSLITVCLAGRRICIRKGRGYECQDEGKIPARHLILDKFYFIFAYCTLIAILLFPIMMYYGFSLIQLLATYLYCIGVVNVCTFPIVVCREKERLSDFEMVNFSLFKQVISYIVLLLAIGVYWVVDEWSGKWNIHIAVIVLSCLGVTALLLHRFFVQLVVRMYAKD</sequence>
<feature type="transmembrane region" description="Helical" evidence="1">
    <location>
        <begin position="21"/>
        <end position="43"/>
    </location>
</feature>
<reference evidence="2 3" key="1">
    <citation type="submission" date="2010-10" db="EMBL/GenBank/DDBJ databases">
        <authorList>
            <person name="Muzny D."/>
            <person name="Qin X."/>
            <person name="Deng J."/>
            <person name="Jiang H."/>
            <person name="Liu Y."/>
            <person name="Qu J."/>
            <person name="Song X.-Z."/>
            <person name="Zhang L."/>
            <person name="Thornton R."/>
            <person name="Coyle M."/>
            <person name="Francisco L."/>
            <person name="Jackson L."/>
            <person name="Javaid M."/>
            <person name="Korchina V."/>
            <person name="Kovar C."/>
            <person name="Mata R."/>
            <person name="Mathew T."/>
            <person name="Ngo R."/>
            <person name="Nguyen L."/>
            <person name="Nguyen N."/>
            <person name="Okwuonu G."/>
            <person name="Ongeri F."/>
            <person name="Pham C."/>
            <person name="Simmons D."/>
            <person name="Wilczek-Boney K."/>
            <person name="Hale W."/>
            <person name="Jakkamsetti A."/>
            <person name="Pham P."/>
            <person name="Ruth R."/>
            <person name="San Lucas F."/>
            <person name="Warren J."/>
            <person name="Zhang J."/>
            <person name="Zhao Z."/>
            <person name="Zhou C."/>
            <person name="Zhu D."/>
            <person name="Lee S."/>
            <person name="Bess C."/>
            <person name="Blankenburg K."/>
            <person name="Forbes L."/>
            <person name="Fu Q."/>
            <person name="Gubbala S."/>
            <person name="Hirani K."/>
            <person name="Jayaseelan J.C."/>
            <person name="Lara F."/>
            <person name="Munidasa M."/>
            <person name="Palculict T."/>
            <person name="Patil S."/>
            <person name="Pu L.-L."/>
            <person name="Saada N."/>
            <person name="Tang L."/>
            <person name="Weissenberger G."/>
            <person name="Zhu Y."/>
            <person name="Hemphill L."/>
            <person name="Shang Y."/>
            <person name="Youmans B."/>
            <person name="Ayvaz T."/>
            <person name="Ross M."/>
            <person name="Santibanez J."/>
            <person name="Aqrawi P."/>
            <person name="Gross S."/>
            <person name="Joshi V."/>
            <person name="Fowler G."/>
            <person name="Nazareth L."/>
            <person name="Reid J."/>
            <person name="Worley K."/>
            <person name="Petrosino J."/>
            <person name="Highlander S."/>
            <person name="Gibbs R."/>
        </authorList>
    </citation>
    <scope>NUCLEOTIDE SEQUENCE [LARGE SCALE GENOMIC DNA]</scope>
    <source>
        <strain evidence="2 3">ATCC 33574</strain>
    </source>
</reference>
<evidence type="ECO:0000313" key="2">
    <source>
        <dbReference type="EMBL" id="EFU31614.1"/>
    </source>
</evidence>
<feature type="transmembrane region" description="Helical" evidence="1">
    <location>
        <begin position="105"/>
        <end position="128"/>
    </location>
</feature>
<dbReference type="EMBL" id="AEPD01000010">
    <property type="protein sequence ID" value="EFU31614.1"/>
    <property type="molecule type" value="Genomic_DNA"/>
</dbReference>
<keyword evidence="1" id="KW-0472">Membrane</keyword>
<comment type="caution">
    <text evidence="2">The sequence shown here is derived from an EMBL/GenBank/DDBJ whole genome shotgun (WGS) entry which is preliminary data.</text>
</comment>
<accession>E6K465</accession>
<feature type="transmembrane region" description="Helical" evidence="1">
    <location>
        <begin position="174"/>
        <end position="190"/>
    </location>
</feature>
<dbReference type="AlphaFoldDB" id="E6K465"/>
<dbReference type="HOGENOM" id="CLU_1198910_0_0_10"/>